<dbReference type="CDD" id="cd06502">
    <property type="entry name" value="TA_like"/>
    <property type="match status" value="1"/>
</dbReference>
<dbReference type="KEGG" id="tsn:W908_05905"/>
<dbReference type="InterPro" id="IPR001597">
    <property type="entry name" value="ArAA_b-elim_lyase/Thr_aldolase"/>
</dbReference>
<dbReference type="Gene3D" id="3.40.640.10">
    <property type="entry name" value="Type I PLP-dependent aspartate aminotransferase-like (Major domain)"/>
    <property type="match status" value="1"/>
</dbReference>
<name>A0A0M4LQ40_9GAMM</name>
<dbReference type="InterPro" id="IPR015421">
    <property type="entry name" value="PyrdxlP-dep_Trfase_major"/>
</dbReference>
<protein>
    <recommendedName>
        <fullName evidence="5">L-threonine aldolase</fullName>
        <ecNumber evidence="5">4.1.2.48</ecNumber>
    </recommendedName>
</protein>
<dbReference type="GO" id="GO:0008732">
    <property type="term" value="F:L-allo-threonine aldolase activity"/>
    <property type="evidence" value="ECO:0007669"/>
    <property type="project" value="RHEA"/>
</dbReference>
<dbReference type="Pfam" id="PF01212">
    <property type="entry name" value="Beta_elim_lyase"/>
    <property type="match status" value="1"/>
</dbReference>
<dbReference type="PIRSF" id="PIRSF038940">
    <property type="entry name" value="Low_specificity_LTA"/>
    <property type="match status" value="1"/>
</dbReference>
<reference evidence="7 8" key="1">
    <citation type="journal article" date="2015" name="Genome Announc.">
        <title>Genome Sequence of 'Candidatus Thioglobus singularis' Strain PS1, a Mixotroph from the SUP05 Clade of Marine Gammaproteobacteria.</title>
        <authorList>
            <person name="Marshall K.T."/>
            <person name="Morris R.M."/>
        </authorList>
    </citation>
    <scope>NUCLEOTIDE SEQUENCE [LARGE SCALE GENOMIC DNA]</scope>
    <source>
        <strain evidence="7 8">PS1</strain>
    </source>
</reference>
<evidence type="ECO:0000256" key="5">
    <source>
        <dbReference type="PIRNR" id="PIRNR038940"/>
    </source>
</evidence>
<sequence length="343" mass="37422">MNALFASDNVTSACPEVMDAVINANSGISESYGEDEWSSRLKEKLSDVFETNVEVFLTVSGTASNALALSALAPVYGKIYCHELSHINTDECGAPELFTGGAKLNPMRSSNGRINAKELDEIVRGSGNVHVTQPSVVSITQSCETGTVYQLDEIQEISKIAHKHKMSVHMDGARFANGLVSLGESPAEMTWKSGVDVLTLGGTKNGCLAAEAIIFFKPEMVGNFPFLHKRSGQLLSKMRFISSQLNAYVSNDVWIRNASHANAMAKKLSKGLNAFSNINLAYPTESNEVFVHLPRDVIDYLNNAGYDINEEELDGKAVRFVTAWNTDQNDITNLLDKLSQKYG</sequence>
<comment type="similarity">
    <text evidence="2 5">Belongs to the threonine aldolase family.</text>
</comment>
<evidence type="ECO:0000313" key="8">
    <source>
        <dbReference type="Proteomes" id="UP000068905"/>
    </source>
</evidence>
<gene>
    <name evidence="7" type="ORF">W908_05905</name>
</gene>
<proteinExistence type="inferred from homology"/>
<dbReference type="InterPro" id="IPR026273">
    <property type="entry name" value="Low_specificity_L-TA_bact"/>
</dbReference>
<dbReference type="GO" id="GO:0006567">
    <property type="term" value="P:L-threonine catabolic process"/>
    <property type="evidence" value="ECO:0007669"/>
    <property type="project" value="UniProtKB-UniRule"/>
</dbReference>
<comment type="function">
    <text evidence="5">Catalyzes the cleavage of L-allo-threonine and L-threonine to glycine and acetaldehyde.</text>
</comment>
<evidence type="ECO:0000259" key="6">
    <source>
        <dbReference type="Pfam" id="PF01212"/>
    </source>
</evidence>
<dbReference type="OrthoDB" id="9774495at2"/>
<dbReference type="RefSeq" id="WP_053820325.1">
    <property type="nucleotide sequence ID" value="NZ_CP006911.1"/>
</dbReference>
<evidence type="ECO:0000256" key="4">
    <source>
        <dbReference type="ARBA" id="ARBA00022898"/>
    </source>
</evidence>
<comment type="catalytic activity">
    <reaction evidence="5">
        <text>L-threonine = acetaldehyde + glycine</text>
        <dbReference type="Rhea" id="RHEA:19625"/>
        <dbReference type="ChEBI" id="CHEBI:15343"/>
        <dbReference type="ChEBI" id="CHEBI:57305"/>
        <dbReference type="ChEBI" id="CHEBI:57926"/>
        <dbReference type="EC" id="4.1.2.48"/>
    </reaction>
</comment>
<dbReference type="InterPro" id="IPR015424">
    <property type="entry name" value="PyrdxlP-dep_Trfase"/>
</dbReference>
<dbReference type="InterPro" id="IPR015422">
    <property type="entry name" value="PyrdxlP-dep_Trfase_small"/>
</dbReference>
<keyword evidence="4 5" id="KW-0663">Pyridoxal phosphate</keyword>
<feature type="domain" description="Aromatic amino acid beta-eliminating lyase/threonine aldolase" evidence="6">
    <location>
        <begin position="5"/>
        <end position="292"/>
    </location>
</feature>
<evidence type="ECO:0000313" key="7">
    <source>
        <dbReference type="EMBL" id="ALE02109.1"/>
    </source>
</evidence>
<keyword evidence="5" id="KW-0456">Lyase</keyword>
<evidence type="ECO:0000256" key="3">
    <source>
        <dbReference type="ARBA" id="ARBA00011881"/>
    </source>
</evidence>
<dbReference type="Gene3D" id="3.90.1150.10">
    <property type="entry name" value="Aspartate Aminotransferase, domain 1"/>
    <property type="match status" value="1"/>
</dbReference>
<accession>A0A0M4LQ40</accession>
<dbReference type="EMBL" id="CP006911">
    <property type="protein sequence ID" value="ALE02109.1"/>
    <property type="molecule type" value="Genomic_DNA"/>
</dbReference>
<keyword evidence="8" id="KW-1185">Reference proteome</keyword>
<dbReference type="EC" id="4.1.2.48" evidence="5"/>
<dbReference type="Proteomes" id="UP000068905">
    <property type="component" value="Chromosome"/>
</dbReference>
<dbReference type="PANTHER" id="PTHR48097">
    <property type="entry name" value="L-THREONINE ALDOLASE-RELATED"/>
    <property type="match status" value="1"/>
</dbReference>
<comment type="subunit">
    <text evidence="3">Homotetramer.</text>
</comment>
<comment type="cofactor">
    <cofactor evidence="1 5">
        <name>pyridoxal 5'-phosphate</name>
        <dbReference type="ChEBI" id="CHEBI:597326"/>
    </cofactor>
</comment>
<comment type="catalytic activity">
    <reaction evidence="5">
        <text>L-allo-threonine = acetaldehyde + glycine</text>
        <dbReference type="Rhea" id="RHEA:26209"/>
        <dbReference type="ChEBI" id="CHEBI:15343"/>
        <dbReference type="ChEBI" id="CHEBI:57305"/>
        <dbReference type="ChEBI" id="CHEBI:58585"/>
        <dbReference type="EC" id="4.1.2.48"/>
    </reaction>
</comment>
<dbReference type="STRING" id="1125411.W908_05905"/>
<organism evidence="7 8">
    <name type="scientific">Candidatus Pseudothioglobus singularis PS1</name>
    <dbReference type="NCBI Taxonomy" id="1125411"/>
    <lineage>
        <taxon>Bacteria</taxon>
        <taxon>Pseudomonadati</taxon>
        <taxon>Pseudomonadota</taxon>
        <taxon>Gammaproteobacteria</taxon>
        <taxon>Candidatus Pseudothioglobaceae</taxon>
        <taxon>Candidatus Pseudothioglobus</taxon>
    </lineage>
</organism>
<dbReference type="PANTHER" id="PTHR48097:SF5">
    <property type="entry name" value="LOW SPECIFICITY L-THREONINE ALDOLASE"/>
    <property type="match status" value="1"/>
</dbReference>
<evidence type="ECO:0000256" key="2">
    <source>
        <dbReference type="ARBA" id="ARBA00006966"/>
    </source>
</evidence>
<dbReference type="PATRIC" id="fig|1125411.7.peg.1164"/>
<evidence type="ECO:0000256" key="1">
    <source>
        <dbReference type="ARBA" id="ARBA00001933"/>
    </source>
</evidence>
<dbReference type="SUPFAM" id="SSF53383">
    <property type="entry name" value="PLP-dependent transferases"/>
    <property type="match status" value="1"/>
</dbReference>
<dbReference type="AlphaFoldDB" id="A0A0M4LQ40"/>